<sequence>MVTAIKNFEYDLKRNSILMEDTIVNVESCFVKSRLYDFKLQDLFKIHQKNKLETEADYYVDVEDTEKLCEAIDELRYEFCNPRLLDIIEDKVDFLPDTNYPKYYLGIWYIAFEIDLLIQWPPSQTSHTKDSSTSSEQAANDNSKFTRGFKLLEFDNVKELRKDDFKANFYQLEYFIKQSLMKFDHRKITDILNELLFNCIKCLETSSSSYNPEFQDTEEEMNFLQEGFNTSILKPLLDFFNGLINVHCGDPDNSSKFLKSGNIPATSPSKILKEISTETGEGYPSDLINFPLFNGSEDISVKLRVNQGSVNCFGAQMLDLNHSNKFDPSTKFKGLNTVFRKSLQYILPRHYTHFMLTNFIKTLYFEFPVSTGGVWNGDDPNHVILKKEPLYFFLFDNSKVRDPDKMSLQAMLALQVFDIIRKIMPENIISFKGMDQHIGASYRVIDESTDVKFGNFSLDLMKNGFKKKQGITRKSSKRGNNEDCLNKIDYIPASQNTKAKKISNKRFKKSNKFQRQPNCKLNQYLDGIFDLQIQMETKDFEVLVDFTNASSFKLFVSSKEFLNKITIRDQYKDYALSDQVFCKIYDTFQLKDLFSYSSRISGSKDFDDVQLNIMNSLEDIKDIDEWINHDMKRHLFKEIIALKRIESWNSMNDESNQINTAKLLQYGWFDDLTLGNDKYSLFGPFMIFEKIDFINDNEISSLKREESFNKQVELLKKAGITHGDLENKYNYCFNSDGKCFIVDFDMSTVDNDSILENVFDNIDFWPPEDND</sequence>
<accession>K0KUB0</accession>
<reference evidence="1 2" key="1">
    <citation type="journal article" date="2012" name="Eukaryot. Cell">
        <title>Draft genome sequence of Wickerhamomyces ciferrii NRRL Y-1031 F-60-10.</title>
        <authorList>
            <person name="Schneider J."/>
            <person name="Andrea H."/>
            <person name="Blom J."/>
            <person name="Jaenicke S."/>
            <person name="Ruckert C."/>
            <person name="Schorsch C."/>
            <person name="Szczepanowski R."/>
            <person name="Farwick M."/>
            <person name="Goesmann A."/>
            <person name="Puhler A."/>
            <person name="Schaffer S."/>
            <person name="Tauch A."/>
            <person name="Kohler T."/>
            <person name="Brinkrolf K."/>
        </authorList>
    </citation>
    <scope>NUCLEOTIDE SEQUENCE [LARGE SCALE GENOMIC DNA]</scope>
    <source>
        <strain evidence="2">ATCC 14091 / BCRC 22168 / CBS 111 / JCM 3599 / NBRC 0793 / NRRL Y-1031 F-60-10</strain>
    </source>
</reference>
<evidence type="ECO:0000313" key="1">
    <source>
        <dbReference type="EMBL" id="CCH45019.1"/>
    </source>
</evidence>
<proteinExistence type="predicted"/>
<dbReference type="Proteomes" id="UP000009328">
    <property type="component" value="Unassembled WGS sequence"/>
</dbReference>
<dbReference type="EMBL" id="CAIF01000178">
    <property type="protein sequence ID" value="CCH45019.1"/>
    <property type="molecule type" value="Genomic_DNA"/>
</dbReference>
<protein>
    <submittedName>
        <fullName evidence="1">Uncharacterized protein</fullName>
    </submittedName>
</protein>
<name>K0KUB0_WICCF</name>
<dbReference type="AlphaFoldDB" id="K0KUB0"/>
<comment type="caution">
    <text evidence="1">The sequence shown here is derived from an EMBL/GenBank/DDBJ whole genome shotgun (WGS) entry which is preliminary data.</text>
</comment>
<keyword evidence="2" id="KW-1185">Reference proteome</keyword>
<evidence type="ECO:0000313" key="2">
    <source>
        <dbReference type="Proteomes" id="UP000009328"/>
    </source>
</evidence>
<gene>
    <name evidence="1" type="ORF">BN7_4598</name>
</gene>
<dbReference type="HOGENOM" id="CLU_011974_0_0_1"/>
<organism evidence="1 2">
    <name type="scientific">Wickerhamomyces ciferrii (strain ATCC 14091 / BCRC 22168 / CBS 111 / JCM 3599 / NBRC 0793 / NRRL Y-1031 F-60-10)</name>
    <name type="common">Yeast</name>
    <name type="synonym">Pichia ciferrii</name>
    <dbReference type="NCBI Taxonomy" id="1206466"/>
    <lineage>
        <taxon>Eukaryota</taxon>
        <taxon>Fungi</taxon>
        <taxon>Dikarya</taxon>
        <taxon>Ascomycota</taxon>
        <taxon>Saccharomycotina</taxon>
        <taxon>Saccharomycetes</taxon>
        <taxon>Phaffomycetales</taxon>
        <taxon>Wickerhamomycetaceae</taxon>
        <taxon>Wickerhamomyces</taxon>
    </lineage>
</organism>
<dbReference type="InParanoid" id="K0KUB0"/>